<dbReference type="PROSITE" id="PS50042">
    <property type="entry name" value="CNMP_BINDING_3"/>
    <property type="match status" value="1"/>
</dbReference>
<dbReference type="GO" id="GO:0005829">
    <property type="term" value="C:cytosol"/>
    <property type="evidence" value="ECO:0007669"/>
    <property type="project" value="TreeGrafter"/>
</dbReference>
<dbReference type="InterPro" id="IPR018490">
    <property type="entry name" value="cNMP-bd_dom_sf"/>
</dbReference>
<organism evidence="6 7">
    <name type="scientific">bacterium (Candidatus Blackallbacteria) CG17_big_fil_post_rev_8_21_14_2_50_48_46</name>
    <dbReference type="NCBI Taxonomy" id="2014261"/>
    <lineage>
        <taxon>Bacteria</taxon>
        <taxon>Candidatus Blackallbacteria</taxon>
    </lineage>
</organism>
<evidence type="ECO:0000256" key="2">
    <source>
        <dbReference type="ARBA" id="ARBA00023125"/>
    </source>
</evidence>
<dbReference type="Pfam" id="PF00027">
    <property type="entry name" value="cNMP_binding"/>
    <property type="match status" value="1"/>
</dbReference>
<dbReference type="GO" id="GO:0003700">
    <property type="term" value="F:DNA-binding transcription factor activity"/>
    <property type="evidence" value="ECO:0007669"/>
    <property type="project" value="TreeGrafter"/>
</dbReference>
<dbReference type="SUPFAM" id="SSF51206">
    <property type="entry name" value="cAMP-binding domain-like"/>
    <property type="match status" value="1"/>
</dbReference>
<dbReference type="PROSITE" id="PS51063">
    <property type="entry name" value="HTH_CRP_2"/>
    <property type="match status" value="1"/>
</dbReference>
<keyword evidence="1" id="KW-0805">Transcription regulation</keyword>
<name>A0A2M7G0N6_9BACT</name>
<dbReference type="EMBL" id="PFFQ01000054">
    <property type="protein sequence ID" value="PIW15045.1"/>
    <property type="molecule type" value="Genomic_DNA"/>
</dbReference>
<comment type="caution">
    <text evidence="6">The sequence shown here is derived from an EMBL/GenBank/DDBJ whole genome shotgun (WGS) entry which is preliminary data.</text>
</comment>
<dbReference type="InterPro" id="IPR000595">
    <property type="entry name" value="cNMP-bd_dom"/>
</dbReference>
<dbReference type="InterPro" id="IPR050397">
    <property type="entry name" value="Env_Response_Regulators"/>
</dbReference>
<feature type="domain" description="HTH crp-type" evidence="5">
    <location>
        <begin position="212"/>
        <end position="285"/>
    </location>
</feature>
<gene>
    <name evidence="6" type="ORF">COW36_19165</name>
</gene>
<dbReference type="InterPro" id="IPR036388">
    <property type="entry name" value="WH-like_DNA-bd_sf"/>
</dbReference>
<dbReference type="AlphaFoldDB" id="A0A2M7G0N6"/>
<protein>
    <submittedName>
        <fullName evidence="6">Crp/Fnr family transcriptional regulator</fullName>
    </submittedName>
</protein>
<evidence type="ECO:0000256" key="3">
    <source>
        <dbReference type="ARBA" id="ARBA00023163"/>
    </source>
</evidence>
<evidence type="ECO:0000259" key="4">
    <source>
        <dbReference type="PROSITE" id="PS50042"/>
    </source>
</evidence>
<reference evidence="6 7" key="1">
    <citation type="submission" date="2017-09" db="EMBL/GenBank/DDBJ databases">
        <title>Depth-based differentiation of microbial function through sediment-hosted aquifers and enrichment of novel symbionts in the deep terrestrial subsurface.</title>
        <authorList>
            <person name="Probst A.J."/>
            <person name="Ladd B."/>
            <person name="Jarett J.K."/>
            <person name="Geller-Mcgrath D.E."/>
            <person name="Sieber C.M."/>
            <person name="Emerson J.B."/>
            <person name="Anantharaman K."/>
            <person name="Thomas B.C."/>
            <person name="Malmstrom R."/>
            <person name="Stieglmeier M."/>
            <person name="Klingl A."/>
            <person name="Woyke T."/>
            <person name="Ryan C.M."/>
            <person name="Banfield J.F."/>
        </authorList>
    </citation>
    <scope>NUCLEOTIDE SEQUENCE [LARGE SCALE GENOMIC DNA]</scope>
    <source>
        <strain evidence="6">CG17_big_fil_post_rev_8_21_14_2_50_48_46</strain>
    </source>
</reference>
<evidence type="ECO:0000256" key="1">
    <source>
        <dbReference type="ARBA" id="ARBA00023015"/>
    </source>
</evidence>
<dbReference type="GO" id="GO:0003677">
    <property type="term" value="F:DNA binding"/>
    <property type="evidence" value="ECO:0007669"/>
    <property type="project" value="UniProtKB-KW"/>
</dbReference>
<dbReference type="InterPro" id="IPR012318">
    <property type="entry name" value="HTH_CRP"/>
</dbReference>
<dbReference type="SMART" id="SM00100">
    <property type="entry name" value="cNMP"/>
    <property type="match status" value="1"/>
</dbReference>
<evidence type="ECO:0000313" key="6">
    <source>
        <dbReference type="EMBL" id="PIW15045.1"/>
    </source>
</evidence>
<accession>A0A2M7G0N6</accession>
<feature type="domain" description="Cyclic nucleotide-binding" evidence="4">
    <location>
        <begin position="78"/>
        <end position="198"/>
    </location>
</feature>
<proteinExistence type="predicted"/>
<dbReference type="Gene3D" id="1.10.10.10">
    <property type="entry name" value="Winged helix-like DNA-binding domain superfamily/Winged helix DNA-binding domain"/>
    <property type="match status" value="1"/>
</dbReference>
<keyword evidence="2" id="KW-0238">DNA-binding</keyword>
<sequence length="293" mass="32953">MLSIYSRFDTAPPGWKARIILPQARILLFKKSTEIILNLLKKTVYWLYHSKKDSHAMKALPPHIAREPILTQVSQTPLFIGLPEGDLEEVLAYAIPTRFDPDSYFFHQGTPAQHVYILLEGQVKVLQLTPEGQQVVMRMVNPIEIFGCVAALSAGEYPGSAQATKNCEALALSHQDILKLMGRFPQLAINAFQIMVKRTHELQDRYLELATEPVEQRLAHALLRLLETNALETDKGLLLDMPLSRQDLAEMVGSTLYTISRILSAWESKGIVCSGREQLTIQDLVRLKALAQV</sequence>
<dbReference type="InterPro" id="IPR036390">
    <property type="entry name" value="WH_DNA-bd_sf"/>
</dbReference>
<dbReference type="PRINTS" id="PR00034">
    <property type="entry name" value="HTHCRP"/>
</dbReference>
<dbReference type="PANTHER" id="PTHR24567">
    <property type="entry name" value="CRP FAMILY TRANSCRIPTIONAL REGULATORY PROTEIN"/>
    <property type="match status" value="1"/>
</dbReference>
<dbReference type="SMART" id="SM00419">
    <property type="entry name" value="HTH_CRP"/>
    <property type="match status" value="1"/>
</dbReference>
<dbReference type="PANTHER" id="PTHR24567:SF28">
    <property type="entry name" value="LISTERIOLYSIN REGULATORY PROTEIN"/>
    <property type="match status" value="1"/>
</dbReference>
<dbReference type="Gene3D" id="2.60.120.10">
    <property type="entry name" value="Jelly Rolls"/>
    <property type="match status" value="1"/>
</dbReference>
<evidence type="ECO:0000313" key="7">
    <source>
        <dbReference type="Proteomes" id="UP000231019"/>
    </source>
</evidence>
<dbReference type="CDD" id="cd00038">
    <property type="entry name" value="CAP_ED"/>
    <property type="match status" value="1"/>
</dbReference>
<keyword evidence="3" id="KW-0804">Transcription</keyword>
<evidence type="ECO:0000259" key="5">
    <source>
        <dbReference type="PROSITE" id="PS51063"/>
    </source>
</evidence>
<dbReference type="Pfam" id="PF13545">
    <property type="entry name" value="HTH_Crp_2"/>
    <property type="match status" value="1"/>
</dbReference>
<dbReference type="Proteomes" id="UP000231019">
    <property type="component" value="Unassembled WGS sequence"/>
</dbReference>
<dbReference type="InterPro" id="IPR014710">
    <property type="entry name" value="RmlC-like_jellyroll"/>
</dbReference>
<dbReference type="SUPFAM" id="SSF46785">
    <property type="entry name" value="Winged helix' DNA-binding domain"/>
    <property type="match status" value="1"/>
</dbReference>